<gene>
    <name evidence="2" type="ORF">dnm_084040</name>
</gene>
<dbReference type="Pfam" id="PF08821">
    <property type="entry name" value="CGGC"/>
    <property type="match status" value="1"/>
</dbReference>
<evidence type="ECO:0000313" key="2">
    <source>
        <dbReference type="EMBL" id="QTA92326.1"/>
    </source>
</evidence>
<name>A0A975BV46_9BACT</name>
<keyword evidence="3" id="KW-1185">Reference proteome</keyword>
<dbReference type="Proteomes" id="UP000663722">
    <property type="component" value="Chromosome"/>
</dbReference>
<feature type="domain" description="CGGC" evidence="1">
    <location>
        <begin position="3"/>
        <end position="115"/>
    </location>
</feature>
<protein>
    <submittedName>
        <fullName evidence="2">CGGC domain-containing protein</fullName>
    </submittedName>
</protein>
<sequence length="126" mass="13991">MSGIGIIRCEKNMNRCPLTGCLRCLTERKEGFVGYEDTEITGFFTCQCPGDDVVNLAKILKSKGAEAIHFCTCLFAKKGENGWDMAEGGFCDKLETIIEKVHQETQLPCVKGTAHLPKGYEPLVWK</sequence>
<dbReference type="EMBL" id="CP061800">
    <property type="protein sequence ID" value="QTA92326.1"/>
    <property type="molecule type" value="Genomic_DNA"/>
</dbReference>
<organism evidence="2 3">
    <name type="scientific">Desulfonema magnum</name>
    <dbReference type="NCBI Taxonomy" id="45655"/>
    <lineage>
        <taxon>Bacteria</taxon>
        <taxon>Pseudomonadati</taxon>
        <taxon>Thermodesulfobacteriota</taxon>
        <taxon>Desulfobacteria</taxon>
        <taxon>Desulfobacterales</taxon>
        <taxon>Desulfococcaceae</taxon>
        <taxon>Desulfonema</taxon>
    </lineage>
</organism>
<accession>A0A975BV46</accession>
<dbReference type="KEGG" id="dmm:dnm_084040"/>
<dbReference type="SMART" id="SM01078">
    <property type="entry name" value="CGGC"/>
    <property type="match status" value="1"/>
</dbReference>
<evidence type="ECO:0000259" key="1">
    <source>
        <dbReference type="SMART" id="SM01078"/>
    </source>
</evidence>
<dbReference type="AlphaFoldDB" id="A0A975BV46"/>
<evidence type="ECO:0000313" key="3">
    <source>
        <dbReference type="Proteomes" id="UP000663722"/>
    </source>
</evidence>
<dbReference type="InterPro" id="IPR014925">
    <property type="entry name" value="CGGC_dom"/>
</dbReference>
<reference evidence="2" key="1">
    <citation type="journal article" date="2021" name="Microb. Physiol.">
        <title>Proteogenomic Insights into the Physiology of Marine, Sulfate-Reducing, Filamentous Desulfonema limicola and Desulfonema magnum.</title>
        <authorList>
            <person name="Schnaars V."/>
            <person name="Wohlbrand L."/>
            <person name="Scheve S."/>
            <person name="Hinrichs C."/>
            <person name="Reinhardt R."/>
            <person name="Rabus R."/>
        </authorList>
    </citation>
    <scope>NUCLEOTIDE SEQUENCE</scope>
    <source>
        <strain evidence="2">4be13</strain>
    </source>
</reference>
<proteinExistence type="predicted"/>